<sequence length="37" mass="4212">MNTCELYRDSIIDYRGTGQITYDSSTVYFDGIQCKGP</sequence>
<proteinExistence type="predicted"/>
<name>A0A0N4XBH2_HAEPC</name>
<organism evidence="3">
    <name type="scientific">Haemonchus placei</name>
    <name type="common">Barber's pole worm</name>
    <dbReference type="NCBI Taxonomy" id="6290"/>
    <lineage>
        <taxon>Eukaryota</taxon>
        <taxon>Metazoa</taxon>
        <taxon>Ecdysozoa</taxon>
        <taxon>Nematoda</taxon>
        <taxon>Chromadorea</taxon>
        <taxon>Rhabditida</taxon>
        <taxon>Rhabditina</taxon>
        <taxon>Rhabditomorpha</taxon>
        <taxon>Strongyloidea</taxon>
        <taxon>Trichostrongylidae</taxon>
        <taxon>Haemonchus</taxon>
    </lineage>
</organism>
<dbReference type="OrthoDB" id="5816936at2759"/>
<evidence type="ECO:0000313" key="2">
    <source>
        <dbReference type="Proteomes" id="UP000268014"/>
    </source>
</evidence>
<keyword evidence="2" id="KW-1185">Reference proteome</keyword>
<reference evidence="1 2" key="2">
    <citation type="submission" date="2018-11" db="EMBL/GenBank/DDBJ databases">
        <authorList>
            <consortium name="Pathogen Informatics"/>
        </authorList>
    </citation>
    <scope>NUCLEOTIDE SEQUENCE [LARGE SCALE GENOMIC DNA]</scope>
    <source>
        <strain evidence="1 2">MHpl1</strain>
    </source>
</reference>
<dbReference type="Proteomes" id="UP000268014">
    <property type="component" value="Unassembled WGS sequence"/>
</dbReference>
<evidence type="ECO:0000313" key="3">
    <source>
        <dbReference type="WBParaSite" id="HPLM_0002171701-mRNA-1"/>
    </source>
</evidence>
<dbReference type="AlphaFoldDB" id="A0A0N4XBH2"/>
<accession>A0A0N4XBH2</accession>
<evidence type="ECO:0000313" key="1">
    <source>
        <dbReference type="EMBL" id="VDO91676.1"/>
    </source>
</evidence>
<dbReference type="WBParaSite" id="HPLM_0002171701-mRNA-1">
    <property type="protein sequence ID" value="HPLM_0002171701-mRNA-1"/>
    <property type="gene ID" value="HPLM_0002171701"/>
</dbReference>
<reference evidence="3" key="1">
    <citation type="submission" date="2017-02" db="UniProtKB">
        <authorList>
            <consortium name="WormBaseParasite"/>
        </authorList>
    </citation>
    <scope>IDENTIFICATION</scope>
</reference>
<protein>
    <submittedName>
        <fullName evidence="1 3">Uncharacterized protein</fullName>
    </submittedName>
</protein>
<gene>
    <name evidence="1" type="ORF">HPLM_LOCUS21706</name>
</gene>
<dbReference type="EMBL" id="UZAF01023912">
    <property type="protein sequence ID" value="VDO91676.1"/>
    <property type="molecule type" value="Genomic_DNA"/>
</dbReference>